<dbReference type="RefSeq" id="WP_049846391.1">
    <property type="nucleotide sequence ID" value="NZ_LLEI02000018.1"/>
</dbReference>
<evidence type="ECO:0000313" key="9">
    <source>
        <dbReference type="Proteomes" id="UP000078406"/>
    </source>
</evidence>
<dbReference type="Gene3D" id="1.10.287.950">
    <property type="entry name" value="Methyl-accepting chemotaxis protein"/>
    <property type="match status" value="1"/>
</dbReference>
<keyword evidence="5" id="KW-0472">Membrane</keyword>
<feature type="domain" description="HAMP" evidence="7">
    <location>
        <begin position="237"/>
        <end position="291"/>
    </location>
</feature>
<dbReference type="GO" id="GO:0007165">
    <property type="term" value="P:signal transduction"/>
    <property type="evidence" value="ECO:0007669"/>
    <property type="project" value="UniProtKB-KW"/>
</dbReference>
<evidence type="ECO:0000259" key="7">
    <source>
        <dbReference type="PROSITE" id="PS50885"/>
    </source>
</evidence>
<gene>
    <name evidence="8" type="ORF">APB76_04020</name>
</gene>
<dbReference type="FunFam" id="1.10.287.950:FF:000001">
    <property type="entry name" value="Methyl-accepting chemotaxis sensory transducer"/>
    <property type="match status" value="1"/>
</dbReference>
<dbReference type="SMART" id="SM00283">
    <property type="entry name" value="MA"/>
    <property type="match status" value="1"/>
</dbReference>
<dbReference type="SMART" id="SM00304">
    <property type="entry name" value="HAMP"/>
    <property type="match status" value="1"/>
</dbReference>
<proteinExistence type="inferred from homology"/>
<evidence type="ECO:0000256" key="5">
    <source>
        <dbReference type="SAM" id="Phobius"/>
    </source>
</evidence>
<dbReference type="PANTHER" id="PTHR32089">
    <property type="entry name" value="METHYL-ACCEPTING CHEMOTAXIS PROTEIN MCPB"/>
    <property type="match status" value="1"/>
</dbReference>
<dbReference type="Proteomes" id="UP000078406">
    <property type="component" value="Unassembled WGS sequence"/>
</dbReference>
<dbReference type="CDD" id="cd06225">
    <property type="entry name" value="HAMP"/>
    <property type="match status" value="1"/>
</dbReference>
<comment type="similarity">
    <text evidence="3">Belongs to the methyl-accepting chemotaxis (MCP) protein family.</text>
</comment>
<evidence type="ECO:0000256" key="2">
    <source>
        <dbReference type="ARBA" id="ARBA00023224"/>
    </source>
</evidence>
<evidence type="ECO:0000313" key="8">
    <source>
        <dbReference type="EMBL" id="OAJ95497.1"/>
    </source>
</evidence>
<comment type="subcellular location">
    <subcellularLocation>
        <location evidence="1">Membrane</location>
    </subcellularLocation>
</comment>
<dbReference type="GO" id="GO:0004888">
    <property type="term" value="F:transmembrane signaling receptor activity"/>
    <property type="evidence" value="ECO:0007669"/>
    <property type="project" value="InterPro"/>
</dbReference>
<dbReference type="PANTHER" id="PTHR32089:SF112">
    <property type="entry name" value="LYSOZYME-LIKE PROTEIN-RELATED"/>
    <property type="match status" value="1"/>
</dbReference>
<dbReference type="PROSITE" id="PS50885">
    <property type="entry name" value="HAMP"/>
    <property type="match status" value="1"/>
</dbReference>
<dbReference type="GO" id="GO:0006935">
    <property type="term" value="P:chemotaxis"/>
    <property type="evidence" value="ECO:0007669"/>
    <property type="project" value="InterPro"/>
</dbReference>
<feature type="domain" description="Methyl-accepting transducer" evidence="6">
    <location>
        <begin position="296"/>
        <end position="532"/>
    </location>
</feature>
<accession>A0A177Y3X8</accession>
<feature type="transmembrane region" description="Helical" evidence="5">
    <location>
        <begin position="12"/>
        <end position="31"/>
    </location>
</feature>
<protein>
    <recommendedName>
        <fullName evidence="10">Chemotaxis protein</fullName>
    </recommendedName>
</protein>
<evidence type="ECO:0000256" key="1">
    <source>
        <dbReference type="ARBA" id="ARBA00004370"/>
    </source>
</evidence>
<dbReference type="InterPro" id="IPR004090">
    <property type="entry name" value="Chemotax_Me-accpt_rcpt"/>
</dbReference>
<dbReference type="Pfam" id="PF00015">
    <property type="entry name" value="MCPsignal"/>
    <property type="match status" value="1"/>
</dbReference>
<feature type="transmembrane region" description="Helical" evidence="5">
    <location>
        <begin position="212"/>
        <end position="235"/>
    </location>
</feature>
<reference evidence="8 9" key="1">
    <citation type="journal article" date="2016" name="Syst. Appl. Microbiol.">
        <title>Vibrio bivalvicida sp. nov., a novel larval pathogen for bivalve molluscs reared in a hatchery.</title>
        <authorList>
            <person name="Dubert J."/>
            <person name="Romalde J.L."/>
            <person name="Prado S."/>
            <person name="Barja J.L."/>
        </authorList>
    </citation>
    <scope>NUCLEOTIDE SEQUENCE [LARGE SCALE GENOMIC DNA]</scope>
    <source>
        <strain evidence="8 9">605</strain>
    </source>
</reference>
<dbReference type="AlphaFoldDB" id="A0A177Y3X8"/>
<sequence>MRGSYIGLLGRLMMPIVLIFSVLIGVFLFFIPSVIKENAESEAVIAAQRTVNQFKVLRGYYSRNVVGPVLKSSNIKPSIDHQGNDSAIPLPATMIHDLSRVLADKGDDGVKLALYSRFPFPNRKNRQLDEFQLDAWNALTKDSKQVISLTEQRGGETWVRVAIADTMVGQGCVNCHNNHALTPKNDWQLGDVRGVLEVQTPIDSMLKQGTAISYKIVGALVGAILIILILMVFIYQTAIRSRLVAVRAALEDIVNGDGDLTKRIEESGQHEINDIAVQFNLFMEKLQSLINQVTLNTQQVNQSAKGIVHNAELTSSKLSEQIIATEQTASVVSDMTNTSQEITDGARQSEQHVSEVDQSTRQVREKVESTRQSILGLAKELELASETSTRLANESREIGSVLEVIQTIAEQTNLLALNAAIEAARAGDQGRGFAVVADEVRALAGRTQQSTEEIRDIIERVQSGTVDTVSAMERGCASAEGSVELVQEAGALLEPITASTQEISELSRRISSSSEQQNQLANQVSSTINNIVDMSGDSDASSKQILDSALQLAQQSEVLLNTLQSFKT</sequence>
<dbReference type="InterPro" id="IPR021796">
    <property type="entry name" value="Tll0287-like_dom"/>
</dbReference>
<dbReference type="InterPro" id="IPR004089">
    <property type="entry name" value="MCPsignal_dom"/>
</dbReference>
<dbReference type="EMBL" id="LLEI02000018">
    <property type="protein sequence ID" value="OAJ95497.1"/>
    <property type="molecule type" value="Genomic_DNA"/>
</dbReference>
<evidence type="ECO:0000259" key="6">
    <source>
        <dbReference type="PROSITE" id="PS50111"/>
    </source>
</evidence>
<dbReference type="PROSITE" id="PS50111">
    <property type="entry name" value="CHEMOTAXIS_TRANSDUC_2"/>
    <property type="match status" value="1"/>
</dbReference>
<dbReference type="SUPFAM" id="SSF58104">
    <property type="entry name" value="Methyl-accepting chemotaxis protein (MCP) signaling domain"/>
    <property type="match status" value="1"/>
</dbReference>
<keyword evidence="5" id="KW-1133">Transmembrane helix</keyword>
<keyword evidence="2 4" id="KW-0807">Transducer</keyword>
<keyword evidence="5" id="KW-0812">Transmembrane</keyword>
<evidence type="ECO:0000256" key="4">
    <source>
        <dbReference type="PROSITE-ProRule" id="PRU00284"/>
    </source>
</evidence>
<evidence type="ECO:0008006" key="10">
    <source>
        <dbReference type="Google" id="ProtNLM"/>
    </source>
</evidence>
<name>A0A177Y3X8_9VIBR</name>
<dbReference type="Pfam" id="PF11845">
    <property type="entry name" value="Tll0287-like"/>
    <property type="match status" value="1"/>
</dbReference>
<evidence type="ECO:0000256" key="3">
    <source>
        <dbReference type="ARBA" id="ARBA00029447"/>
    </source>
</evidence>
<dbReference type="PRINTS" id="PR00260">
    <property type="entry name" value="CHEMTRNSDUCR"/>
</dbReference>
<comment type="caution">
    <text evidence="8">The sequence shown here is derived from an EMBL/GenBank/DDBJ whole genome shotgun (WGS) entry which is preliminary data.</text>
</comment>
<dbReference type="CDD" id="cd11386">
    <property type="entry name" value="MCP_signal"/>
    <property type="match status" value="1"/>
</dbReference>
<dbReference type="InterPro" id="IPR003660">
    <property type="entry name" value="HAMP_dom"/>
</dbReference>
<organism evidence="8 9">
    <name type="scientific">Vibrio bivalvicida</name>
    <dbReference type="NCBI Taxonomy" id="1276888"/>
    <lineage>
        <taxon>Bacteria</taxon>
        <taxon>Pseudomonadati</taxon>
        <taxon>Pseudomonadota</taxon>
        <taxon>Gammaproteobacteria</taxon>
        <taxon>Vibrionales</taxon>
        <taxon>Vibrionaceae</taxon>
        <taxon>Vibrio</taxon>
        <taxon>Vibrio oreintalis group</taxon>
    </lineage>
</organism>
<dbReference type="Pfam" id="PF00672">
    <property type="entry name" value="HAMP"/>
    <property type="match status" value="1"/>
</dbReference>
<dbReference type="GO" id="GO:0016020">
    <property type="term" value="C:membrane"/>
    <property type="evidence" value="ECO:0007669"/>
    <property type="project" value="UniProtKB-SubCell"/>
</dbReference>